<sequence>MKQVVVAIGDRLGKGQKVAAGVEAAGGKAIVVPGVAADMKLGDVMNAEHADLGISFCGSGGAGAITAQTKYGYKARYGMRSIEEGETAIAEGCTVLGFGFMDKEELGERLVKAYIKKYGDA</sequence>
<name>A0A140NLP4_PROSM</name>
<gene>
    <name evidence="1" type="ordered locus">S70_14260</name>
</gene>
<reference evidence="2" key="2">
    <citation type="submission" date="2012-04" db="EMBL/GenBank/DDBJ databases">
        <title>Complete genome sequence of Providencia stuartii clinical isolate MRSN 2154.</title>
        <authorList>
            <person name="Clifford R.J."/>
            <person name="Hang J."/>
            <person name="Riley M.C."/>
            <person name="Onmus-Leone F."/>
            <person name="Kuschner R.A."/>
            <person name="Lesho E.P."/>
            <person name="Waterman P.E."/>
        </authorList>
    </citation>
    <scope>NUCLEOTIDE SEQUENCE [LARGE SCALE GENOMIC DNA]</scope>
    <source>
        <strain evidence="2">MRSN 2154</strain>
    </source>
</reference>
<dbReference type="AlphaFoldDB" id="A0A140NLP4"/>
<accession>A0A140NLP4</accession>
<protein>
    <submittedName>
        <fullName evidence="1">Uncharacterized protein</fullName>
    </submittedName>
</protein>
<dbReference type="Proteomes" id="UP000005012">
    <property type="component" value="Chromosome"/>
</dbReference>
<dbReference type="NCBIfam" id="TIGR03577">
    <property type="entry name" value="EF_0830"/>
    <property type="match status" value="1"/>
</dbReference>
<dbReference type="OrthoDB" id="2157541at2"/>
<dbReference type="GeneID" id="93520597"/>
<evidence type="ECO:0000313" key="1">
    <source>
        <dbReference type="EMBL" id="AFH94684.1"/>
    </source>
</evidence>
<organism evidence="1 2">
    <name type="scientific">Providencia stuartii (strain MRSN 2154)</name>
    <dbReference type="NCBI Taxonomy" id="1157951"/>
    <lineage>
        <taxon>Bacteria</taxon>
        <taxon>Pseudomonadati</taxon>
        <taxon>Pseudomonadota</taxon>
        <taxon>Gammaproteobacteria</taxon>
        <taxon>Enterobacterales</taxon>
        <taxon>Morganellaceae</taxon>
        <taxon>Providencia</taxon>
    </lineage>
</organism>
<evidence type="ECO:0000313" key="2">
    <source>
        <dbReference type="Proteomes" id="UP000005012"/>
    </source>
</evidence>
<dbReference type="InterPro" id="IPR020034">
    <property type="entry name" value="CHP03577_EF0830/AHA3911"/>
</dbReference>
<dbReference type="HOGENOM" id="CLU_166061_0_0_6"/>
<dbReference type="KEGG" id="psi:S70_14260"/>
<proteinExistence type="predicted"/>
<dbReference type="EMBL" id="CP003488">
    <property type="protein sequence ID" value="AFH94684.1"/>
    <property type="molecule type" value="Genomic_DNA"/>
</dbReference>
<dbReference type="RefSeq" id="WP_004925354.1">
    <property type="nucleotide sequence ID" value="NC_017731.1"/>
</dbReference>
<reference evidence="1 2" key="1">
    <citation type="journal article" date="2012" name="J. Bacteriol.">
        <title>Complete Genome Sequence of Providencia stuartii Clinical Isolate MRSN 2154.</title>
        <authorList>
            <person name="Clifford R.J."/>
            <person name="Hang J."/>
            <person name="Riley M.C."/>
            <person name="Onmus-Leone F."/>
            <person name="Kuschner R.A."/>
            <person name="Lesho E.P."/>
            <person name="Waterman P.E."/>
        </authorList>
    </citation>
    <scope>NUCLEOTIDE SEQUENCE [LARGE SCALE GENOMIC DNA]</scope>
    <source>
        <strain evidence="1 2">MRSN 2154</strain>
    </source>
</reference>
<dbReference type="PATRIC" id="fig|1157951.4.peg.2870"/>
<dbReference type="Pfam" id="PF14272">
    <property type="entry name" value="Gly_rich_SFCGS"/>
    <property type="match status" value="1"/>
</dbReference>